<evidence type="ECO:0000313" key="4">
    <source>
        <dbReference type="EMBL" id="TEB42090.1"/>
    </source>
</evidence>
<reference evidence="4 6" key="2">
    <citation type="journal article" date="2018" name="Syst. Appl. Microbiol.">
        <title>Flavobacterium circumlabens sp. nov. and Flavobacterium cupreum sp. nov., two psychrotrophic species isolated from Antarctic environmental samples.</title>
        <authorList>
            <person name="Kralova S."/>
            <person name="Busse H.J."/>
            <person name="Svec P."/>
            <person name="Maslanova I."/>
            <person name="Stankova E."/>
            <person name="Bartak M."/>
            <person name="Sedlacek I."/>
        </authorList>
    </citation>
    <scope>NUCLEOTIDE SEQUENCE [LARGE SCALE GENOMIC DNA]</scope>
    <source>
        <strain evidence="4 6">CCM 8828</strain>
    </source>
</reference>
<dbReference type="AlphaFoldDB" id="A0A4Y7U6M6"/>
<dbReference type="NCBIfam" id="TIGR04183">
    <property type="entry name" value="Por_Secre_tail"/>
    <property type="match status" value="1"/>
</dbReference>
<sequence length="397" mass="44547">MSFNYECIYGSELPKGYYAGCIIQIARDKLGSTSLTKWITPIISNGTLTFNNLKIKSSDISSNTKLRIWFNFQEVSIDLNCAIVKTSRPILYNTISDNQSIPIGGTSKPIIGAVAKMSLDPTGTWNTVEITKYQWQQKTTNNNWANIIGATFQNYTPTNTFNETTSFRRIAISNEGLLDYSEYITISTTASPENNICCNQNLPYSTSQPSTFTGNIIDNSNSYQWQISQKPWGWINIPYANSQNFNYIFTYEAGRGNESASFRRLIIQNEAIISASNSITVIRSTSPEKIISSGNPIRVPNKGRRTSIFSKPSITKSDQNNIDDIIIYPNPFTNNFSIEGSVNINSIKLYDSFGQTVNIEKYQKSNNLIEVNTSKLQSGIFLLKVDNTTFSKTLMKN</sequence>
<comment type="caution">
    <text evidence="4">The sequence shown here is derived from an EMBL/GenBank/DDBJ whole genome shotgun (WGS) entry which is preliminary data.</text>
</comment>
<keyword evidence="1" id="KW-0732">Signal</keyword>
<dbReference type="RefSeq" id="WP_132037943.1">
    <property type="nucleotide sequence ID" value="NZ_QWDN01000011.1"/>
</dbReference>
<dbReference type="Proteomes" id="UP000295270">
    <property type="component" value="Unassembled WGS sequence"/>
</dbReference>
<dbReference type="EMBL" id="SLWA01000012">
    <property type="protein sequence ID" value="TCN51476.1"/>
    <property type="molecule type" value="Genomic_DNA"/>
</dbReference>
<dbReference type="InterPro" id="IPR026444">
    <property type="entry name" value="Secre_tail"/>
</dbReference>
<proteinExistence type="predicted"/>
<evidence type="ECO:0000259" key="2">
    <source>
        <dbReference type="Pfam" id="PF18962"/>
    </source>
</evidence>
<dbReference type="OrthoDB" id="1355570at2"/>
<gene>
    <name evidence="4" type="ORF">D0809_22665</name>
    <name evidence="3" type="ORF">EV142_1129</name>
</gene>
<reference evidence="3" key="3">
    <citation type="submission" date="2019-03" db="EMBL/GenBank/DDBJ databases">
        <authorList>
            <person name="Whitman W."/>
            <person name="Huntemann M."/>
            <person name="Clum A."/>
            <person name="Pillay M."/>
            <person name="Palaniappan K."/>
            <person name="Varghese N."/>
            <person name="Mikhailova N."/>
            <person name="Stamatis D."/>
            <person name="Reddy T."/>
            <person name="Daum C."/>
            <person name="Shapiro N."/>
            <person name="Ivanova N."/>
            <person name="Kyrpides N."/>
            <person name="Woyke T."/>
        </authorList>
    </citation>
    <scope>NUCLEOTIDE SEQUENCE</scope>
    <source>
        <strain evidence="3">P5626</strain>
    </source>
</reference>
<evidence type="ECO:0000313" key="3">
    <source>
        <dbReference type="EMBL" id="TCN51476.1"/>
    </source>
</evidence>
<accession>A0A4Y7U6M6</accession>
<feature type="domain" description="Secretion system C-terminal sorting" evidence="2">
    <location>
        <begin position="327"/>
        <end position="391"/>
    </location>
</feature>
<name>A0A4Y7U6M6_9FLAO</name>
<evidence type="ECO:0000313" key="5">
    <source>
        <dbReference type="Proteomes" id="UP000295270"/>
    </source>
</evidence>
<evidence type="ECO:0000313" key="6">
    <source>
        <dbReference type="Proteomes" id="UP000298340"/>
    </source>
</evidence>
<dbReference type="Gene3D" id="2.60.40.2700">
    <property type="match status" value="1"/>
</dbReference>
<protein>
    <submittedName>
        <fullName evidence="3">Secreted protein (Por secretion system target)</fullName>
    </submittedName>
    <submittedName>
        <fullName evidence="4">T9SS C-terminal target domain-containing protein</fullName>
    </submittedName>
</protein>
<organism evidence="4 6">
    <name type="scientific">Flavobacterium circumlabens</name>
    <dbReference type="NCBI Taxonomy" id="2133765"/>
    <lineage>
        <taxon>Bacteria</taxon>
        <taxon>Pseudomonadati</taxon>
        <taxon>Bacteroidota</taxon>
        <taxon>Flavobacteriia</taxon>
        <taxon>Flavobacteriales</taxon>
        <taxon>Flavobacteriaceae</taxon>
        <taxon>Flavobacterium</taxon>
    </lineage>
</organism>
<dbReference type="Pfam" id="PF18962">
    <property type="entry name" value="Por_Secre_tail"/>
    <property type="match status" value="1"/>
</dbReference>
<reference evidence="3 5" key="1">
    <citation type="journal article" date="2015" name="Stand. Genomic Sci.">
        <title>Genomic Encyclopedia of Bacterial and Archaeal Type Strains, Phase III: the genomes of soil and plant-associated and newly described type strains.</title>
        <authorList>
            <person name="Whitman W.B."/>
            <person name="Woyke T."/>
            <person name="Klenk H.P."/>
            <person name="Zhou Y."/>
            <person name="Lilburn T.G."/>
            <person name="Beck B.J."/>
            <person name="De Vos P."/>
            <person name="Vandamme P."/>
            <person name="Eisen J.A."/>
            <person name="Garrity G."/>
            <person name="Hugenholtz P."/>
            <person name="Kyrpides N.C."/>
        </authorList>
    </citation>
    <scope>NUCLEOTIDE SEQUENCE [LARGE SCALE GENOMIC DNA]</scope>
    <source>
        <strain evidence="3 5">P5626</strain>
    </source>
</reference>
<evidence type="ECO:0000256" key="1">
    <source>
        <dbReference type="ARBA" id="ARBA00022729"/>
    </source>
</evidence>
<dbReference type="Proteomes" id="UP000298340">
    <property type="component" value="Unassembled WGS sequence"/>
</dbReference>
<dbReference type="EMBL" id="QWDN01000011">
    <property type="protein sequence ID" value="TEB42090.1"/>
    <property type="molecule type" value="Genomic_DNA"/>
</dbReference>
<keyword evidence="5" id="KW-1185">Reference proteome</keyword>